<dbReference type="AlphaFoldDB" id="A0A921LP84"/>
<dbReference type="PANTHER" id="PTHR33169:SF14">
    <property type="entry name" value="TRANSCRIPTIONAL REGULATOR RV3488"/>
    <property type="match status" value="1"/>
</dbReference>
<dbReference type="EMBL" id="DYVE01000218">
    <property type="protein sequence ID" value="HJG28632.1"/>
    <property type="molecule type" value="Genomic_DNA"/>
</dbReference>
<dbReference type="SUPFAM" id="SSF46785">
    <property type="entry name" value="Winged helix' DNA-binding domain"/>
    <property type="match status" value="1"/>
</dbReference>
<reference evidence="2" key="1">
    <citation type="journal article" date="2021" name="PeerJ">
        <title>Extensive microbial diversity within the chicken gut microbiome revealed by metagenomics and culture.</title>
        <authorList>
            <person name="Gilroy R."/>
            <person name="Ravi A."/>
            <person name="Getino M."/>
            <person name="Pursley I."/>
            <person name="Horton D.L."/>
            <person name="Alikhan N.F."/>
            <person name="Baker D."/>
            <person name="Gharbi K."/>
            <person name="Hall N."/>
            <person name="Watson M."/>
            <person name="Adriaenssens E.M."/>
            <person name="Foster-Nyarko E."/>
            <person name="Jarju S."/>
            <person name="Secka A."/>
            <person name="Antonio M."/>
            <person name="Oren A."/>
            <person name="Chaudhuri R.R."/>
            <person name="La Ragione R."/>
            <person name="Hildebrand F."/>
            <person name="Pallen M.J."/>
        </authorList>
    </citation>
    <scope>NUCLEOTIDE SEQUENCE</scope>
    <source>
        <strain evidence="2">ChiBcec21-2208</strain>
    </source>
</reference>
<dbReference type="InterPro" id="IPR052509">
    <property type="entry name" value="Metal_resp_DNA-bind_regulator"/>
</dbReference>
<dbReference type="InterPro" id="IPR005149">
    <property type="entry name" value="Tscrpt_reg_PadR_N"/>
</dbReference>
<evidence type="ECO:0000313" key="2">
    <source>
        <dbReference type="EMBL" id="HJG28632.1"/>
    </source>
</evidence>
<dbReference type="InterPro" id="IPR036390">
    <property type="entry name" value="WH_DNA-bd_sf"/>
</dbReference>
<dbReference type="Gene3D" id="1.10.10.10">
    <property type="entry name" value="Winged helix-like DNA-binding domain superfamily/Winged helix DNA-binding domain"/>
    <property type="match status" value="1"/>
</dbReference>
<evidence type="ECO:0000259" key="1">
    <source>
        <dbReference type="Pfam" id="PF03551"/>
    </source>
</evidence>
<gene>
    <name evidence="2" type="ORF">K8V20_08335</name>
</gene>
<organism evidence="2 3">
    <name type="scientific">Subdoligranulum variabile</name>
    <dbReference type="NCBI Taxonomy" id="214851"/>
    <lineage>
        <taxon>Bacteria</taxon>
        <taxon>Bacillati</taxon>
        <taxon>Bacillota</taxon>
        <taxon>Clostridia</taxon>
        <taxon>Eubacteriales</taxon>
        <taxon>Oscillospiraceae</taxon>
        <taxon>Subdoligranulum</taxon>
    </lineage>
</organism>
<dbReference type="Proteomes" id="UP000782880">
    <property type="component" value="Unassembled WGS sequence"/>
</dbReference>
<protein>
    <submittedName>
        <fullName evidence="2">PadR family transcriptional regulator</fullName>
    </submittedName>
</protein>
<sequence>MAAGSEQRFAQQLKKGVLEMLVLRFLAEKPSHGYELIVRLREKSGGLLELKEGTLYPILYRLEEEGCITSVWNSPDGKVSVGKIPRRVYTVTDAGHAMLTRQCETWHHFVDCVEQCMEGESQ</sequence>
<evidence type="ECO:0000313" key="3">
    <source>
        <dbReference type="Proteomes" id="UP000782880"/>
    </source>
</evidence>
<dbReference type="PANTHER" id="PTHR33169">
    <property type="entry name" value="PADR-FAMILY TRANSCRIPTIONAL REGULATOR"/>
    <property type="match status" value="1"/>
</dbReference>
<accession>A0A921LP84</accession>
<name>A0A921LP84_9FIRM</name>
<feature type="domain" description="Transcription regulator PadR N-terminal" evidence="1">
    <location>
        <begin position="22"/>
        <end position="100"/>
    </location>
</feature>
<dbReference type="InterPro" id="IPR036388">
    <property type="entry name" value="WH-like_DNA-bd_sf"/>
</dbReference>
<comment type="caution">
    <text evidence="2">The sequence shown here is derived from an EMBL/GenBank/DDBJ whole genome shotgun (WGS) entry which is preliminary data.</text>
</comment>
<reference evidence="2" key="2">
    <citation type="submission" date="2021-09" db="EMBL/GenBank/DDBJ databases">
        <authorList>
            <person name="Gilroy R."/>
        </authorList>
    </citation>
    <scope>NUCLEOTIDE SEQUENCE</scope>
    <source>
        <strain evidence="2">ChiBcec21-2208</strain>
    </source>
</reference>
<proteinExistence type="predicted"/>
<dbReference type="Pfam" id="PF03551">
    <property type="entry name" value="PadR"/>
    <property type="match status" value="1"/>
</dbReference>